<keyword evidence="3 5" id="KW-1133">Transmembrane helix</keyword>
<dbReference type="EMBL" id="FMXO01000015">
    <property type="protein sequence ID" value="SDB51139.1"/>
    <property type="molecule type" value="Genomic_DNA"/>
</dbReference>
<dbReference type="Gene3D" id="6.10.280.80">
    <property type="entry name" value="NCX, peripheral helical region"/>
    <property type="match status" value="1"/>
</dbReference>
<evidence type="ECO:0000256" key="3">
    <source>
        <dbReference type="ARBA" id="ARBA00022989"/>
    </source>
</evidence>
<evidence type="ECO:0000313" key="8">
    <source>
        <dbReference type="Proteomes" id="UP000198771"/>
    </source>
</evidence>
<dbReference type="NCBIfam" id="TIGR00367">
    <property type="entry name" value="calcium/sodium antiporter"/>
    <property type="match status" value="1"/>
</dbReference>
<dbReference type="GO" id="GO:0005886">
    <property type="term" value="C:plasma membrane"/>
    <property type="evidence" value="ECO:0007669"/>
    <property type="project" value="TreeGrafter"/>
</dbReference>
<dbReference type="InterPro" id="IPR044880">
    <property type="entry name" value="NCX_ion-bd_dom_sf"/>
</dbReference>
<evidence type="ECO:0000313" key="7">
    <source>
        <dbReference type="EMBL" id="SDB51139.1"/>
    </source>
</evidence>
<dbReference type="InterPro" id="IPR004481">
    <property type="entry name" value="K/Na/Ca-exchanger"/>
</dbReference>
<feature type="transmembrane region" description="Helical" evidence="5">
    <location>
        <begin position="129"/>
        <end position="146"/>
    </location>
</feature>
<feature type="domain" description="Sodium/calcium exchanger membrane region" evidence="6">
    <location>
        <begin position="181"/>
        <end position="309"/>
    </location>
</feature>
<protein>
    <submittedName>
        <fullName evidence="7">Cation:H+ antiporter</fullName>
    </submittedName>
</protein>
<sequence>MDILANLLLIAFSAGLLWKGADLIVDNASAIARRLGISELVIGLTIVAAGTSAPEFLVTITAAYQGLAEISLSNILGSNIFNLGLILGLVAMIRPIPTHPTLLYRDGGMLLGLTMIMMSFIALDFLGRWSGMLLLAGLVGYVGYLFSRAPKAIAEATITSSADLKTENPGDPAATWRNYPLLMVGFLGVALGGKFMVQSATELAMIFGVSQWVIGVTIVAGGTSLPELATCLAASLKGRNDMILGNLLGSDIFNFAGVLGLTMLLRPLHAPHGALLSMILLNAMMLLVLFFIRSNWKISRPEGALLICLALFRWGMDIGFS</sequence>
<dbReference type="GO" id="GO:0006874">
    <property type="term" value="P:intracellular calcium ion homeostasis"/>
    <property type="evidence" value="ECO:0007669"/>
    <property type="project" value="TreeGrafter"/>
</dbReference>
<dbReference type="PANTHER" id="PTHR10846">
    <property type="entry name" value="SODIUM/POTASSIUM/CALCIUM EXCHANGER"/>
    <property type="match status" value="1"/>
</dbReference>
<evidence type="ECO:0000256" key="4">
    <source>
        <dbReference type="ARBA" id="ARBA00023136"/>
    </source>
</evidence>
<dbReference type="GO" id="GO:0005262">
    <property type="term" value="F:calcium channel activity"/>
    <property type="evidence" value="ECO:0007669"/>
    <property type="project" value="TreeGrafter"/>
</dbReference>
<evidence type="ECO:0000256" key="2">
    <source>
        <dbReference type="ARBA" id="ARBA00022692"/>
    </source>
</evidence>
<feature type="transmembrane region" description="Helical" evidence="5">
    <location>
        <begin position="179"/>
        <end position="197"/>
    </location>
</feature>
<evidence type="ECO:0000256" key="5">
    <source>
        <dbReference type="SAM" id="Phobius"/>
    </source>
</evidence>
<dbReference type="AlphaFoldDB" id="A0A1G6E103"/>
<dbReference type="Proteomes" id="UP000198771">
    <property type="component" value="Unassembled WGS sequence"/>
</dbReference>
<reference evidence="7 8" key="1">
    <citation type="submission" date="2016-10" db="EMBL/GenBank/DDBJ databases">
        <authorList>
            <person name="de Groot N.N."/>
        </authorList>
    </citation>
    <scope>NUCLEOTIDE SEQUENCE [LARGE SCALE GENOMIC DNA]</scope>
    <source>
        <strain evidence="7 8">ASO4-2</strain>
    </source>
</reference>
<dbReference type="Pfam" id="PF01699">
    <property type="entry name" value="Na_Ca_ex"/>
    <property type="match status" value="2"/>
</dbReference>
<keyword evidence="2 5" id="KW-0812">Transmembrane</keyword>
<dbReference type="InterPro" id="IPR004837">
    <property type="entry name" value="NaCa_Exmemb"/>
</dbReference>
<evidence type="ECO:0000259" key="6">
    <source>
        <dbReference type="Pfam" id="PF01699"/>
    </source>
</evidence>
<accession>A0A1G6E103</accession>
<organism evidence="7 8">
    <name type="scientific">Desulfonatronum thiosulfatophilum</name>
    <dbReference type="NCBI Taxonomy" id="617002"/>
    <lineage>
        <taxon>Bacteria</taxon>
        <taxon>Pseudomonadati</taxon>
        <taxon>Thermodesulfobacteriota</taxon>
        <taxon>Desulfovibrionia</taxon>
        <taxon>Desulfovibrionales</taxon>
        <taxon>Desulfonatronaceae</taxon>
        <taxon>Desulfonatronum</taxon>
    </lineage>
</organism>
<gene>
    <name evidence="7" type="ORF">SAMN05660653_02514</name>
</gene>
<feature type="transmembrane region" description="Helical" evidence="5">
    <location>
        <begin position="70"/>
        <end position="90"/>
    </location>
</feature>
<dbReference type="PANTHER" id="PTHR10846:SF8">
    <property type="entry name" value="INNER MEMBRANE PROTEIN YRBG"/>
    <property type="match status" value="1"/>
</dbReference>
<proteinExistence type="predicted"/>
<feature type="transmembrane region" description="Helical" evidence="5">
    <location>
        <begin position="37"/>
        <end position="64"/>
    </location>
</feature>
<dbReference type="RefSeq" id="WP_092122313.1">
    <property type="nucleotide sequence ID" value="NZ_FMXO01000015.1"/>
</dbReference>
<keyword evidence="4 5" id="KW-0472">Membrane</keyword>
<dbReference type="OrthoDB" id="9794225at2"/>
<dbReference type="GO" id="GO:0008273">
    <property type="term" value="F:calcium, potassium:sodium antiporter activity"/>
    <property type="evidence" value="ECO:0007669"/>
    <property type="project" value="TreeGrafter"/>
</dbReference>
<dbReference type="Gene3D" id="1.20.1420.30">
    <property type="entry name" value="NCX, central ion-binding region"/>
    <property type="match status" value="2"/>
</dbReference>
<keyword evidence="8" id="KW-1185">Reference proteome</keyword>
<comment type="subcellular location">
    <subcellularLocation>
        <location evidence="1">Membrane</location>
        <topology evidence="1">Multi-pass membrane protein</topology>
    </subcellularLocation>
</comment>
<feature type="transmembrane region" description="Helical" evidence="5">
    <location>
        <begin position="6"/>
        <end position="25"/>
    </location>
</feature>
<evidence type="ECO:0000256" key="1">
    <source>
        <dbReference type="ARBA" id="ARBA00004141"/>
    </source>
</evidence>
<name>A0A1G6E103_9BACT</name>
<feature type="transmembrane region" description="Helical" evidence="5">
    <location>
        <begin position="271"/>
        <end position="292"/>
    </location>
</feature>
<feature type="domain" description="Sodium/calcium exchanger membrane region" evidence="6">
    <location>
        <begin position="7"/>
        <end position="145"/>
    </location>
</feature>
<feature type="transmembrane region" description="Helical" evidence="5">
    <location>
        <begin position="243"/>
        <end position="265"/>
    </location>
</feature>